<keyword evidence="9" id="KW-1185">Reference proteome</keyword>
<reference evidence="8" key="1">
    <citation type="submission" date="2023-03" db="EMBL/GenBank/DDBJ databases">
        <title>Mating type loci evolution in Malassezia.</title>
        <authorList>
            <person name="Coelho M.A."/>
        </authorList>
    </citation>
    <scope>NUCLEOTIDE SEQUENCE</scope>
    <source>
        <strain evidence="8">CBS 11721</strain>
    </source>
</reference>
<dbReference type="PANTHER" id="PTHR11575:SF22">
    <property type="entry name" value="ADL392WP"/>
    <property type="match status" value="1"/>
</dbReference>
<sequence length="1220" mass="136182">MRARSLHELVGQPKQAKQMPHPAPGSQLEKLMNDPDLLTKNCTPRYPIVLCHGLYGFDVRGPFWGLEYHYWSTTLEVLRKQAKARVYVFAVPPTGSIAERAQSLHRFLCDPANGLKGQKINFIGHSMGGLDVRHLITAIKPDPSDYIPVSLTSLGTPHRGSPLMDWCNANIGVGVELRDNLLRKAGHVIEDTVQRPLSLKSPILKLKRSADNAMPQKDEEGGMSRLFNSLSAAFSSYMLNTFDQPAYAMLSTQYMNTLFNPTTPDDNRVRYFSVAARARNMAFWHPLWLPKLVMDKSEEMVTKGKPSEDSGNDGVVSVSSARWGTFLGVMEGWDHWDIRGPGGSNRVRQTHKINSTIELEEDPADEAEASDDHKETPLARGWLAINQTLAKLGVSPAQDSEYDDSSWDWLDAIRADDNQSSRDWLSAMFPDSDEPNSQSSHFGPIFPSSANDRYDDNNSVTEVAQKLAEWIASHLPQEKPKEEPAKQQNTVQRLLTGGKDRRINLWPSKWSLKIKSGEESPRGDVKSINGLAQRLAQPLTFVPVALSLQYITSSTLDNATALRVGEPAPLADVWDTDTFGRGRLPRIDDELLPLEWGQLQVLHTTDIHGWYQGHQKHSPPEPNYSGDWGDWVAFTQHMRKRADNDGVDLLFVDTGDLHDGNGLSDAFPSLPPEHPNYRFAVNGHVSNQVFALADYDVLTIGNHELYNYSVALDVYENFAPRWSGRYLTSNVNISLFEGDTRPIGSRYARFVTPNQNLRVQSYGVLFDFKLAAKGISVQDPVQMAQEPWFVESLHDGPVDVFVIAGHMPITGDNGGWDAVLGAIRKVHPTTPVLMFGGHTHVRDCRVPDAYSMALESGRYLETVGWMSVSDITGQPKFSRRYIDANPRNYAFHAHMGHAGNFGTERGRFVRSIMDAIAGAWNLTRFFGLAPQDYYLDRVPHGHEQSLLTLVQQHVLPEIVRPANPERAHEPSVILLNSGSQRFDVYAGAFTKNDQYVVSPFRDDFLYIADVPWGIARQLVHKLNSAGAEATEHAEHSEHAAQEGADTVFHRYLSFQWTSFWTKKLLKSVIANSTSASAATTGRPEQARRVEELLQQLRDDPTMVAPHSAFSKLGKLPSLGYVTIDGCPGQGDDTVHTPIPFSGEQPDYVAAEPSGISDDALVNVVFVDFILKPLVRLLNQADASRAYTAEDAKQWGNISTQWLYPLYAKHAWKRSVTDIQC</sequence>
<dbReference type="SUPFAM" id="SSF56300">
    <property type="entry name" value="Metallo-dependent phosphatases"/>
    <property type="match status" value="1"/>
</dbReference>
<dbReference type="InterPro" id="IPR029052">
    <property type="entry name" value="Metallo-depent_PP-like"/>
</dbReference>
<dbReference type="InterPro" id="IPR006179">
    <property type="entry name" value="5_nucleotidase/apyrase"/>
</dbReference>
<feature type="region of interest" description="Disordered" evidence="4">
    <location>
        <begin position="1"/>
        <end position="25"/>
    </location>
</feature>
<dbReference type="GO" id="GO:0005829">
    <property type="term" value="C:cytosol"/>
    <property type="evidence" value="ECO:0007669"/>
    <property type="project" value="TreeGrafter"/>
</dbReference>
<dbReference type="InterPro" id="IPR004843">
    <property type="entry name" value="Calcineurin-like_PHP"/>
</dbReference>
<evidence type="ECO:0000313" key="8">
    <source>
        <dbReference type="EMBL" id="WFD35092.1"/>
    </source>
</evidence>
<dbReference type="CDD" id="cd07407">
    <property type="entry name" value="MPP_YHR202W_N"/>
    <property type="match status" value="1"/>
</dbReference>
<dbReference type="Pfam" id="PF00149">
    <property type="entry name" value="Metallophos"/>
    <property type="match status" value="1"/>
</dbReference>
<dbReference type="InterPro" id="IPR053828">
    <property type="entry name" value="Nucleosidase_C"/>
</dbReference>
<dbReference type="PANTHER" id="PTHR11575">
    <property type="entry name" value="5'-NUCLEOTIDASE-RELATED"/>
    <property type="match status" value="1"/>
</dbReference>
<feature type="compositionally biased region" description="Acidic residues" evidence="4">
    <location>
        <begin position="358"/>
        <end position="369"/>
    </location>
</feature>
<feature type="domain" description="Putative 5'-nucleotidase C-terminal" evidence="7">
    <location>
        <begin position="932"/>
        <end position="1172"/>
    </location>
</feature>
<dbReference type="InterPro" id="IPR029058">
    <property type="entry name" value="AB_hydrolase_fold"/>
</dbReference>
<dbReference type="InterPro" id="IPR036907">
    <property type="entry name" value="5'-Nucleotdase_C_sf"/>
</dbReference>
<dbReference type="SUPFAM" id="SSF53474">
    <property type="entry name" value="alpha/beta-Hydrolases"/>
    <property type="match status" value="1"/>
</dbReference>
<proteinExistence type="inferred from homology"/>
<dbReference type="Proteomes" id="UP001219933">
    <property type="component" value="Chromosome 3"/>
</dbReference>
<comment type="similarity">
    <text evidence="1">Belongs to the putative lipase ROG1 family.</text>
</comment>
<evidence type="ECO:0000256" key="3">
    <source>
        <dbReference type="ARBA" id="ARBA00048461"/>
    </source>
</evidence>
<evidence type="ECO:0000313" key="9">
    <source>
        <dbReference type="Proteomes" id="UP001219933"/>
    </source>
</evidence>
<dbReference type="GO" id="GO:0005576">
    <property type="term" value="C:extracellular region"/>
    <property type="evidence" value="ECO:0007669"/>
    <property type="project" value="UniProtKB-ARBA"/>
</dbReference>
<evidence type="ECO:0000259" key="6">
    <source>
        <dbReference type="Pfam" id="PF05057"/>
    </source>
</evidence>
<evidence type="ECO:0008006" key="10">
    <source>
        <dbReference type="Google" id="ProtNLM"/>
    </source>
</evidence>
<evidence type="ECO:0000256" key="1">
    <source>
        <dbReference type="ARBA" id="ARBA00007920"/>
    </source>
</evidence>
<accession>A0AAF0EYM6</accession>
<organism evidence="8 9">
    <name type="scientific">Malassezia cuniculi</name>
    <dbReference type="NCBI Taxonomy" id="948313"/>
    <lineage>
        <taxon>Eukaryota</taxon>
        <taxon>Fungi</taxon>
        <taxon>Dikarya</taxon>
        <taxon>Basidiomycota</taxon>
        <taxon>Ustilaginomycotina</taxon>
        <taxon>Malasseziomycetes</taxon>
        <taxon>Malasseziales</taxon>
        <taxon>Malasseziaceae</taxon>
        <taxon>Malassezia</taxon>
    </lineage>
</organism>
<name>A0AAF0EYM6_9BASI</name>
<evidence type="ECO:0000256" key="2">
    <source>
        <dbReference type="ARBA" id="ARBA00047591"/>
    </source>
</evidence>
<dbReference type="EMBL" id="CP119879">
    <property type="protein sequence ID" value="WFD35092.1"/>
    <property type="molecule type" value="Genomic_DNA"/>
</dbReference>
<comment type="catalytic activity">
    <reaction evidence="2">
        <text>a diacylglycerol + H2O = a monoacylglycerol + a fatty acid + H(+)</text>
        <dbReference type="Rhea" id="RHEA:32731"/>
        <dbReference type="ChEBI" id="CHEBI:15377"/>
        <dbReference type="ChEBI" id="CHEBI:15378"/>
        <dbReference type="ChEBI" id="CHEBI:17408"/>
        <dbReference type="ChEBI" id="CHEBI:18035"/>
        <dbReference type="ChEBI" id="CHEBI:28868"/>
    </reaction>
</comment>
<dbReference type="SUPFAM" id="SSF55816">
    <property type="entry name" value="5'-nucleotidase (syn. UDP-sugar hydrolase), C-terminal domain"/>
    <property type="match status" value="1"/>
</dbReference>
<evidence type="ECO:0000259" key="5">
    <source>
        <dbReference type="Pfam" id="PF00149"/>
    </source>
</evidence>
<feature type="domain" description="Calcineurin-like phosphoesterase" evidence="5">
    <location>
        <begin position="600"/>
        <end position="841"/>
    </location>
</feature>
<dbReference type="Gene3D" id="3.60.21.10">
    <property type="match status" value="1"/>
</dbReference>
<feature type="region of interest" description="Disordered" evidence="4">
    <location>
        <begin position="354"/>
        <end position="375"/>
    </location>
</feature>
<dbReference type="Pfam" id="PF21953">
    <property type="entry name" value="NadN_nucleosid_C"/>
    <property type="match status" value="1"/>
</dbReference>
<evidence type="ECO:0000256" key="4">
    <source>
        <dbReference type="SAM" id="MobiDB-lite"/>
    </source>
</evidence>
<dbReference type="InterPro" id="IPR007751">
    <property type="entry name" value="DUF676_lipase-like"/>
</dbReference>
<dbReference type="Gene3D" id="3.40.50.1820">
    <property type="entry name" value="alpha/beta hydrolase"/>
    <property type="match status" value="1"/>
</dbReference>
<feature type="domain" description="DUF676" evidence="6">
    <location>
        <begin position="117"/>
        <end position="164"/>
    </location>
</feature>
<protein>
    <recommendedName>
        <fullName evidence="10">Triacylglycerol lipase</fullName>
    </recommendedName>
</protein>
<dbReference type="GO" id="GO:0009166">
    <property type="term" value="P:nucleotide catabolic process"/>
    <property type="evidence" value="ECO:0007669"/>
    <property type="project" value="InterPro"/>
</dbReference>
<dbReference type="Gene3D" id="3.90.780.10">
    <property type="entry name" value="5'-Nucleotidase, C-terminal domain"/>
    <property type="match status" value="1"/>
</dbReference>
<dbReference type="GO" id="GO:0016787">
    <property type="term" value="F:hydrolase activity"/>
    <property type="evidence" value="ECO:0007669"/>
    <property type="project" value="InterPro"/>
</dbReference>
<evidence type="ECO:0000259" key="7">
    <source>
        <dbReference type="Pfam" id="PF21953"/>
    </source>
</evidence>
<dbReference type="InterPro" id="IPR041823">
    <property type="entry name" value="YHR202W_N"/>
</dbReference>
<feature type="region of interest" description="Disordered" evidence="4">
    <location>
        <begin position="424"/>
        <end position="454"/>
    </location>
</feature>
<gene>
    <name evidence="8" type="ORF">MCUN1_001941</name>
</gene>
<dbReference type="AlphaFoldDB" id="A0AAF0EYM6"/>
<comment type="catalytic activity">
    <reaction evidence="3">
        <text>a monoacylglycerol + H2O = glycerol + a fatty acid + H(+)</text>
        <dbReference type="Rhea" id="RHEA:15245"/>
        <dbReference type="ChEBI" id="CHEBI:15377"/>
        <dbReference type="ChEBI" id="CHEBI:15378"/>
        <dbReference type="ChEBI" id="CHEBI:17408"/>
        <dbReference type="ChEBI" id="CHEBI:17754"/>
        <dbReference type="ChEBI" id="CHEBI:28868"/>
    </reaction>
</comment>
<dbReference type="Pfam" id="PF05057">
    <property type="entry name" value="DUF676"/>
    <property type="match status" value="1"/>
</dbReference>
<dbReference type="FunFam" id="3.60.21.10:FF:000043">
    <property type="entry name" value="Ser/Thr protein phosphatase family"/>
    <property type="match status" value="1"/>
</dbReference>